<organism evidence="6 7">
    <name type="scientific">Desulfofustis glycolicus DSM 9705</name>
    <dbReference type="NCBI Taxonomy" id="1121409"/>
    <lineage>
        <taxon>Bacteria</taxon>
        <taxon>Pseudomonadati</taxon>
        <taxon>Thermodesulfobacteriota</taxon>
        <taxon>Desulfobulbia</taxon>
        <taxon>Desulfobulbales</taxon>
        <taxon>Desulfocapsaceae</taxon>
        <taxon>Desulfofustis</taxon>
    </lineage>
</organism>
<comment type="function">
    <text evidence="4">Catalyzes the deamination of 5-methylthioadenosine and S-adenosyl-L-homocysteine into 5-methylthioinosine and S-inosyl-L-homocysteine, respectively. Is also able to deaminate adenosine.</text>
</comment>
<feature type="binding site" evidence="4">
    <location>
        <position position="216"/>
    </location>
    <ligand>
        <name>Zn(2+)</name>
        <dbReference type="ChEBI" id="CHEBI:29105"/>
    </ligand>
</feature>
<dbReference type="AlphaFoldDB" id="A0A1M5UVV3"/>
<dbReference type="HAMAP" id="MF_01281">
    <property type="entry name" value="MTA_SAH_deamin"/>
    <property type="match status" value="1"/>
</dbReference>
<dbReference type="InterPro" id="IPR032466">
    <property type="entry name" value="Metal_Hydrolase"/>
</dbReference>
<dbReference type="GO" id="GO:0046872">
    <property type="term" value="F:metal ion binding"/>
    <property type="evidence" value="ECO:0007669"/>
    <property type="project" value="UniProtKB-KW"/>
</dbReference>
<protein>
    <recommendedName>
        <fullName evidence="4">5-methylthioadenosine/S-adenosylhomocysteine deaminase</fullName>
        <shortName evidence="4">MTA/SAH deaminase</shortName>
        <ecNumber evidence="4">3.5.4.28</ecNumber>
        <ecNumber evidence="4">3.5.4.31</ecNumber>
    </recommendedName>
</protein>
<dbReference type="EC" id="3.5.4.31" evidence="4"/>
<dbReference type="SUPFAM" id="SSF51338">
    <property type="entry name" value="Composite domain of metallo-dependent hydrolases"/>
    <property type="match status" value="1"/>
</dbReference>
<dbReference type="SUPFAM" id="SSF51556">
    <property type="entry name" value="Metallo-dependent hydrolases"/>
    <property type="match status" value="1"/>
</dbReference>
<keyword evidence="3 4" id="KW-0862">Zinc</keyword>
<dbReference type="InterPro" id="IPR023512">
    <property type="entry name" value="Deaminase_MtaD/DadD"/>
</dbReference>
<keyword evidence="1 4" id="KW-0479">Metal-binding</keyword>
<dbReference type="GO" id="GO:0050270">
    <property type="term" value="F:S-adenosylhomocysteine deaminase activity"/>
    <property type="evidence" value="ECO:0007669"/>
    <property type="project" value="UniProtKB-UniRule"/>
</dbReference>
<evidence type="ECO:0000256" key="1">
    <source>
        <dbReference type="ARBA" id="ARBA00022723"/>
    </source>
</evidence>
<dbReference type="RefSeq" id="WP_073374539.1">
    <property type="nucleotide sequence ID" value="NZ_FQXS01000006.1"/>
</dbReference>
<reference evidence="6 7" key="1">
    <citation type="submission" date="2016-11" db="EMBL/GenBank/DDBJ databases">
        <authorList>
            <person name="Jaros S."/>
            <person name="Januszkiewicz K."/>
            <person name="Wedrychowicz H."/>
        </authorList>
    </citation>
    <scope>NUCLEOTIDE SEQUENCE [LARGE SCALE GENOMIC DNA]</scope>
    <source>
        <strain evidence="6 7">DSM 9705</strain>
    </source>
</reference>
<comment type="catalytic activity">
    <reaction evidence="4">
        <text>S-adenosyl-L-homocysteine + H2O + H(+) = S-inosyl-L-homocysteine + NH4(+)</text>
        <dbReference type="Rhea" id="RHEA:20716"/>
        <dbReference type="ChEBI" id="CHEBI:15377"/>
        <dbReference type="ChEBI" id="CHEBI:15378"/>
        <dbReference type="ChEBI" id="CHEBI:28938"/>
        <dbReference type="ChEBI" id="CHEBI:57856"/>
        <dbReference type="ChEBI" id="CHEBI:57985"/>
        <dbReference type="EC" id="3.5.4.28"/>
    </reaction>
</comment>
<evidence type="ECO:0000256" key="3">
    <source>
        <dbReference type="ARBA" id="ARBA00022833"/>
    </source>
</evidence>
<evidence type="ECO:0000259" key="5">
    <source>
        <dbReference type="Pfam" id="PF01979"/>
    </source>
</evidence>
<feature type="binding site" evidence="4">
    <location>
        <position position="304"/>
    </location>
    <ligand>
        <name>Zn(2+)</name>
        <dbReference type="ChEBI" id="CHEBI:29105"/>
    </ligand>
</feature>
<comment type="caution">
    <text evidence="4">Lacks conserved residue(s) required for the propagation of feature annotation.</text>
</comment>
<comment type="similarity">
    <text evidence="4">Belongs to the metallo-dependent hydrolases superfamily. MTA/SAH deaminase family.</text>
</comment>
<accession>A0A1M5UVV3</accession>
<keyword evidence="7" id="KW-1185">Reference proteome</keyword>
<evidence type="ECO:0000256" key="4">
    <source>
        <dbReference type="HAMAP-Rule" id="MF_01281"/>
    </source>
</evidence>
<comment type="cofactor">
    <cofactor evidence="4">
        <name>Zn(2+)</name>
        <dbReference type="ChEBI" id="CHEBI:29105"/>
    </cofactor>
    <text evidence="4">Binds 1 zinc ion per subunit.</text>
</comment>
<feature type="binding site" evidence="4">
    <location>
        <position position="68"/>
    </location>
    <ligand>
        <name>Zn(2+)</name>
        <dbReference type="ChEBI" id="CHEBI:29105"/>
    </ligand>
</feature>
<dbReference type="PANTHER" id="PTHR43794">
    <property type="entry name" value="AMINOHYDROLASE SSNA-RELATED"/>
    <property type="match status" value="1"/>
</dbReference>
<sequence>MANDLLITNCSLLSEPGGVIGHRSFVEIGAGRITAIGPMSSSPEPAKDTVIDAAGKLLLPGLVNAHNHCAMTLFRGLADDLELATWLKEHIFPAEAAHVNPEMVYWCTLLAAAEMIRSGTTTVADGYFFSGQAARALHDAGMRAVVAHGIVDFPAPSVPDPSKNVTTVAAFLDQWLGRSPRITPAVFAHAPYTCSPQTLRRAKELADQQGARFFIHLAETQAEQALIIDPQGSTPVRHLAELGILDENCVCVHAVWLDDYDLDLLADSGAAVVACPHSNLKLAAGIARIPDLLGRGISVGIGTDGCASNNSLDMFREMDLLAKIMKLRPLDATALPASAVLRCGTTEGARVIGLAEVGTVAVGAPADLIMLDQRSPHLTPFYSGDLLVYAAAGSDVTTTIIDGTVVMHDRQILSIDLAKVYRQVAPLSEGVRRFAAHRPKPAVPVR</sequence>
<keyword evidence="2 4" id="KW-0378">Hydrolase</keyword>
<feature type="binding site" evidence="4">
    <location>
        <position position="95"/>
    </location>
    <ligand>
        <name>substrate</name>
    </ligand>
</feature>
<dbReference type="Proteomes" id="UP000184139">
    <property type="component" value="Unassembled WGS sequence"/>
</dbReference>
<feature type="binding site" evidence="4">
    <location>
        <position position="219"/>
    </location>
    <ligand>
        <name>substrate</name>
    </ligand>
</feature>
<evidence type="ECO:0000313" key="6">
    <source>
        <dbReference type="EMBL" id="SHH67121.1"/>
    </source>
</evidence>
<dbReference type="InterPro" id="IPR006680">
    <property type="entry name" value="Amidohydro-rel"/>
</dbReference>
<dbReference type="OrthoDB" id="9807210at2"/>
<dbReference type="EMBL" id="FQXS01000006">
    <property type="protein sequence ID" value="SHH67121.1"/>
    <property type="molecule type" value="Genomic_DNA"/>
</dbReference>
<feature type="binding site" evidence="4">
    <location>
        <position position="66"/>
    </location>
    <ligand>
        <name>Zn(2+)</name>
        <dbReference type="ChEBI" id="CHEBI:29105"/>
    </ligand>
</feature>
<dbReference type="STRING" id="1121409.SAMN02745124_01350"/>
<feature type="domain" description="Amidohydrolase-related" evidence="5">
    <location>
        <begin position="58"/>
        <end position="406"/>
    </location>
</feature>
<gene>
    <name evidence="4" type="primary">mtaD</name>
    <name evidence="6" type="ORF">SAMN02745124_01350</name>
</gene>
<comment type="catalytic activity">
    <reaction evidence="4">
        <text>S-methyl-5'-thioadenosine + H2O + H(+) = S-methyl-5'-thioinosine + NH4(+)</text>
        <dbReference type="Rhea" id="RHEA:25025"/>
        <dbReference type="ChEBI" id="CHEBI:15377"/>
        <dbReference type="ChEBI" id="CHEBI:15378"/>
        <dbReference type="ChEBI" id="CHEBI:17509"/>
        <dbReference type="ChEBI" id="CHEBI:28938"/>
        <dbReference type="ChEBI" id="CHEBI:48595"/>
        <dbReference type="EC" id="3.5.4.31"/>
    </reaction>
</comment>
<feature type="binding site" evidence="4">
    <location>
        <position position="304"/>
    </location>
    <ligand>
        <name>substrate</name>
    </ligand>
</feature>
<feature type="binding site" evidence="4">
    <location>
        <position position="189"/>
    </location>
    <ligand>
        <name>substrate</name>
    </ligand>
</feature>
<dbReference type="GO" id="GO:0090614">
    <property type="term" value="F:5'-methylthioadenosine deaminase activity"/>
    <property type="evidence" value="ECO:0007669"/>
    <property type="project" value="UniProtKB-UniRule"/>
</dbReference>
<evidence type="ECO:0000313" key="7">
    <source>
        <dbReference type="Proteomes" id="UP000184139"/>
    </source>
</evidence>
<name>A0A1M5UVV3_9BACT</name>
<dbReference type="InterPro" id="IPR011059">
    <property type="entry name" value="Metal-dep_hydrolase_composite"/>
</dbReference>
<dbReference type="Pfam" id="PF01979">
    <property type="entry name" value="Amidohydro_1"/>
    <property type="match status" value="1"/>
</dbReference>
<dbReference type="EC" id="3.5.4.28" evidence="4"/>
<dbReference type="FunFam" id="3.20.20.140:FF:000014">
    <property type="entry name" value="5-methylthioadenosine/S-adenosylhomocysteine deaminase"/>
    <property type="match status" value="1"/>
</dbReference>
<dbReference type="CDD" id="cd01298">
    <property type="entry name" value="ATZ_TRZ_like"/>
    <property type="match status" value="1"/>
</dbReference>
<dbReference type="PANTHER" id="PTHR43794:SF11">
    <property type="entry name" value="AMIDOHYDROLASE-RELATED DOMAIN-CONTAINING PROTEIN"/>
    <property type="match status" value="1"/>
</dbReference>
<dbReference type="InterPro" id="IPR050287">
    <property type="entry name" value="MTA/SAH_deaminase"/>
</dbReference>
<dbReference type="Gene3D" id="3.20.20.140">
    <property type="entry name" value="Metal-dependent hydrolases"/>
    <property type="match status" value="1"/>
</dbReference>
<proteinExistence type="inferred from homology"/>
<dbReference type="Gene3D" id="2.30.40.10">
    <property type="entry name" value="Urease, subunit C, domain 1"/>
    <property type="match status" value="1"/>
</dbReference>
<evidence type="ECO:0000256" key="2">
    <source>
        <dbReference type="ARBA" id="ARBA00022801"/>
    </source>
</evidence>